<reference evidence="5" key="1">
    <citation type="journal article" date="2007" name="Plant Cell">
        <title>Dothideomycete-plant interactions illuminated by genome sequencing and EST analysis of the wheat pathogen Stagonospora nodorum.</title>
        <authorList>
            <person name="Hane J.K."/>
            <person name="Lowe R.G."/>
            <person name="Solomon P.S."/>
            <person name="Tan K.C."/>
            <person name="Schoch C.L."/>
            <person name="Spatafora J.W."/>
            <person name="Crous P.W."/>
            <person name="Kodira C."/>
            <person name="Birren B.W."/>
            <person name="Galagan J.E."/>
            <person name="Torriani S.F."/>
            <person name="McDonald B.A."/>
            <person name="Oliver R.P."/>
        </authorList>
    </citation>
    <scope>NUCLEOTIDE SEQUENCE [LARGE SCALE GENOMIC DNA]</scope>
    <source>
        <strain evidence="5">SN15 / ATCC MYA-4574 / FGSC 10173</strain>
    </source>
</reference>
<dbReference type="InParanoid" id="Q0TZR4"/>
<feature type="transmembrane region" description="Helical" evidence="2">
    <location>
        <begin position="202"/>
        <end position="226"/>
    </location>
</feature>
<dbReference type="STRING" id="321614.Q0TZR4"/>
<keyword evidence="2" id="KW-0812">Transmembrane</keyword>
<dbReference type="RefSeq" id="XP_001805238.1">
    <property type="nucleotide sequence ID" value="XM_001805186.1"/>
</dbReference>
<feature type="signal peptide" evidence="3">
    <location>
        <begin position="1"/>
        <end position="15"/>
    </location>
</feature>
<dbReference type="OMA" id="GTICCAL"/>
<protein>
    <recommendedName>
        <fullName evidence="6">Mid2 domain-containing protein</fullName>
    </recommendedName>
</protein>
<evidence type="ECO:0000313" key="4">
    <source>
        <dbReference type="EMBL" id="EAT77617.1"/>
    </source>
</evidence>
<dbReference type="eggNOG" id="ENOG502RS2R">
    <property type="taxonomic scope" value="Eukaryota"/>
</dbReference>
<sequence length="292" mass="30800">MRILLIFSILSIAHAQSQCYSPNGNVLRSDGSYFSGFQACTSGGPPTICCATNRANPAGGDRSKGDTKDECLPNGLCQNRSVEEGGLTISFFANFCTDANFTSGNCLDICEQTRSARGNTQMTPCNNKADGDKWCCGTTRACCKTGVGVITLPLVFGAVNNNVSSSVVTISSLGTSASSTASSAIAPASSSPTPDTEKDGGIAGGAIAGIVIGVVAGLLLLTAVFLTMRRSKHRNLDEQASPMKHNQYANGRSETDRRQQIGEMDEGFGLVEMQQPPTTWFADPRNERFSLQ</sequence>
<dbReference type="Proteomes" id="UP000001055">
    <property type="component" value="Unassembled WGS sequence"/>
</dbReference>
<evidence type="ECO:0000256" key="2">
    <source>
        <dbReference type="SAM" id="Phobius"/>
    </source>
</evidence>
<keyword evidence="2" id="KW-0472">Membrane</keyword>
<dbReference type="AlphaFoldDB" id="Q0TZR4"/>
<evidence type="ECO:0008006" key="6">
    <source>
        <dbReference type="Google" id="ProtNLM"/>
    </source>
</evidence>
<dbReference type="VEuPathDB" id="FungiDB:JI435_150740"/>
<evidence type="ECO:0000256" key="1">
    <source>
        <dbReference type="SAM" id="MobiDB-lite"/>
    </source>
</evidence>
<dbReference type="HOGENOM" id="CLU_055859_5_0_1"/>
<dbReference type="KEGG" id="pno:SNOG_15074"/>
<evidence type="ECO:0000313" key="5">
    <source>
        <dbReference type="Proteomes" id="UP000001055"/>
    </source>
</evidence>
<keyword evidence="3" id="KW-0732">Signal</keyword>
<name>Q0TZR4_PHANO</name>
<keyword evidence="2" id="KW-1133">Transmembrane helix</keyword>
<organism evidence="4 5">
    <name type="scientific">Phaeosphaeria nodorum (strain SN15 / ATCC MYA-4574 / FGSC 10173)</name>
    <name type="common">Glume blotch fungus</name>
    <name type="synonym">Parastagonospora nodorum</name>
    <dbReference type="NCBI Taxonomy" id="321614"/>
    <lineage>
        <taxon>Eukaryota</taxon>
        <taxon>Fungi</taxon>
        <taxon>Dikarya</taxon>
        <taxon>Ascomycota</taxon>
        <taxon>Pezizomycotina</taxon>
        <taxon>Dothideomycetes</taxon>
        <taxon>Pleosporomycetidae</taxon>
        <taxon>Pleosporales</taxon>
        <taxon>Pleosporineae</taxon>
        <taxon>Phaeosphaeriaceae</taxon>
        <taxon>Parastagonospora</taxon>
    </lineage>
</organism>
<evidence type="ECO:0000256" key="3">
    <source>
        <dbReference type="SAM" id="SignalP"/>
    </source>
</evidence>
<gene>
    <name evidence="4" type="ORF">SNOG_15074</name>
</gene>
<proteinExistence type="predicted"/>
<accession>Q0TZR4</accession>
<dbReference type="GeneID" id="5982166"/>
<feature type="chain" id="PRO_5012226673" description="Mid2 domain-containing protein" evidence="3">
    <location>
        <begin position="16"/>
        <end position="292"/>
    </location>
</feature>
<dbReference type="EMBL" id="CH445359">
    <property type="protein sequence ID" value="EAT77617.1"/>
    <property type="molecule type" value="Genomic_DNA"/>
</dbReference>
<feature type="region of interest" description="Disordered" evidence="1">
    <location>
        <begin position="236"/>
        <end position="258"/>
    </location>
</feature>